<gene>
    <name evidence="5" type="ORF">SAMN05443428_102117</name>
</gene>
<organism evidence="5 6">
    <name type="scientific">Caloramator quimbayensis</name>
    <dbReference type="NCBI Taxonomy" id="1147123"/>
    <lineage>
        <taxon>Bacteria</taxon>
        <taxon>Bacillati</taxon>
        <taxon>Bacillota</taxon>
        <taxon>Clostridia</taxon>
        <taxon>Eubacteriales</taxon>
        <taxon>Clostridiaceae</taxon>
        <taxon>Caloramator</taxon>
    </lineage>
</organism>
<evidence type="ECO:0000313" key="5">
    <source>
        <dbReference type="EMBL" id="SKA78343.1"/>
    </source>
</evidence>
<dbReference type="AlphaFoldDB" id="A0A1T4WLX9"/>
<sequence length="132" mass="15035">MKIKLDMSSSIPIYVQLRNQIVMGIAKGELQVGDYLPTVRQMAQDSGINVMTVNKAYSILKSEGFIEIDRRFGAKICPRKDSSFEFREKLEEELSLIIAESELKGIDKNDFFEMCKSIYDRINIVSVKGCEV</sequence>
<dbReference type="CDD" id="cd07377">
    <property type="entry name" value="WHTH_GntR"/>
    <property type="match status" value="1"/>
</dbReference>
<keyword evidence="6" id="KW-1185">Reference proteome</keyword>
<evidence type="ECO:0000259" key="4">
    <source>
        <dbReference type="PROSITE" id="PS50949"/>
    </source>
</evidence>
<dbReference type="SUPFAM" id="SSF46785">
    <property type="entry name" value="Winged helix' DNA-binding domain"/>
    <property type="match status" value="1"/>
</dbReference>
<dbReference type="STRING" id="1147123.SAMN05443428_102117"/>
<proteinExistence type="predicted"/>
<dbReference type="PROSITE" id="PS50949">
    <property type="entry name" value="HTH_GNTR"/>
    <property type="match status" value="1"/>
</dbReference>
<dbReference type="InterPro" id="IPR036388">
    <property type="entry name" value="WH-like_DNA-bd_sf"/>
</dbReference>
<keyword evidence="3" id="KW-0804">Transcription</keyword>
<feature type="domain" description="HTH gntR-type" evidence="4">
    <location>
        <begin position="11"/>
        <end position="79"/>
    </location>
</feature>
<dbReference type="PANTHER" id="PTHR38445">
    <property type="entry name" value="HTH-TYPE TRANSCRIPTIONAL REPRESSOR YTRA"/>
    <property type="match status" value="1"/>
</dbReference>
<dbReference type="InterPro" id="IPR036390">
    <property type="entry name" value="WH_DNA-bd_sf"/>
</dbReference>
<keyword evidence="1" id="KW-0805">Transcription regulation</keyword>
<keyword evidence="2 5" id="KW-0238">DNA-binding</keyword>
<evidence type="ECO:0000256" key="1">
    <source>
        <dbReference type="ARBA" id="ARBA00023015"/>
    </source>
</evidence>
<name>A0A1T4WLX9_9CLOT</name>
<evidence type="ECO:0000256" key="3">
    <source>
        <dbReference type="ARBA" id="ARBA00023163"/>
    </source>
</evidence>
<dbReference type="OrthoDB" id="9802328at2"/>
<accession>A0A1T4WLX9</accession>
<dbReference type="Proteomes" id="UP000190105">
    <property type="component" value="Unassembled WGS sequence"/>
</dbReference>
<dbReference type="Pfam" id="PF00392">
    <property type="entry name" value="GntR"/>
    <property type="match status" value="1"/>
</dbReference>
<dbReference type="GO" id="GO:0003700">
    <property type="term" value="F:DNA-binding transcription factor activity"/>
    <property type="evidence" value="ECO:0007669"/>
    <property type="project" value="InterPro"/>
</dbReference>
<evidence type="ECO:0000313" key="6">
    <source>
        <dbReference type="Proteomes" id="UP000190105"/>
    </source>
</evidence>
<dbReference type="RefSeq" id="WP_078695418.1">
    <property type="nucleotide sequence ID" value="NZ_FUYH01000002.1"/>
</dbReference>
<protein>
    <submittedName>
        <fullName evidence="5">DNA-binding transcriptional regulator YhcF, GntR family</fullName>
    </submittedName>
</protein>
<dbReference type="EMBL" id="FUYH01000002">
    <property type="protein sequence ID" value="SKA78343.1"/>
    <property type="molecule type" value="Genomic_DNA"/>
</dbReference>
<reference evidence="6" key="1">
    <citation type="submission" date="2017-02" db="EMBL/GenBank/DDBJ databases">
        <authorList>
            <person name="Varghese N."/>
            <person name="Submissions S."/>
        </authorList>
    </citation>
    <scope>NUCLEOTIDE SEQUENCE [LARGE SCALE GENOMIC DNA]</scope>
    <source>
        <strain evidence="6">USBA 833</strain>
    </source>
</reference>
<evidence type="ECO:0000256" key="2">
    <source>
        <dbReference type="ARBA" id="ARBA00023125"/>
    </source>
</evidence>
<dbReference type="GO" id="GO:0003677">
    <property type="term" value="F:DNA binding"/>
    <property type="evidence" value="ECO:0007669"/>
    <property type="project" value="UniProtKB-KW"/>
</dbReference>
<dbReference type="Gene3D" id="1.10.10.10">
    <property type="entry name" value="Winged helix-like DNA-binding domain superfamily/Winged helix DNA-binding domain"/>
    <property type="match status" value="1"/>
</dbReference>
<dbReference type="PANTHER" id="PTHR38445:SF12">
    <property type="entry name" value="GNTR-FAMILY TRANSCRIPTIONAL REGULATOR"/>
    <property type="match status" value="1"/>
</dbReference>
<dbReference type="SMART" id="SM00345">
    <property type="entry name" value="HTH_GNTR"/>
    <property type="match status" value="1"/>
</dbReference>
<dbReference type="InterPro" id="IPR000524">
    <property type="entry name" value="Tscrpt_reg_HTH_GntR"/>
</dbReference>